<comment type="similarity">
    <text evidence="1">Belongs to the LysR transcriptional regulatory family.</text>
</comment>
<name>A0AAF0H301_AGRTU</name>
<evidence type="ECO:0000256" key="5">
    <source>
        <dbReference type="ARBA" id="ARBA00054626"/>
    </source>
</evidence>
<keyword evidence="2" id="KW-0805">Transcription regulation</keyword>
<dbReference type="InterPro" id="IPR005119">
    <property type="entry name" value="LysR_subst-bd"/>
</dbReference>
<dbReference type="PROSITE" id="PS50931">
    <property type="entry name" value="HTH_LYSR"/>
    <property type="match status" value="1"/>
</dbReference>
<evidence type="ECO:0000313" key="9">
    <source>
        <dbReference type="EMBL" id="WGM61410.1"/>
    </source>
</evidence>
<feature type="domain" description="HTH lysR-type" evidence="8">
    <location>
        <begin position="1"/>
        <end position="58"/>
    </location>
</feature>
<dbReference type="Gene3D" id="1.10.10.10">
    <property type="entry name" value="Winged helix-like DNA-binding domain superfamily/Winged helix DNA-binding domain"/>
    <property type="match status" value="1"/>
</dbReference>
<dbReference type="InterPro" id="IPR036390">
    <property type="entry name" value="WH_DNA-bd_sf"/>
</dbReference>
<dbReference type="PANTHER" id="PTHR30126:SF39">
    <property type="entry name" value="HTH-TYPE TRANSCRIPTIONAL REGULATOR CYSL"/>
    <property type="match status" value="1"/>
</dbReference>
<dbReference type="CDD" id="cd05466">
    <property type="entry name" value="PBP2_LTTR_substrate"/>
    <property type="match status" value="1"/>
</dbReference>
<evidence type="ECO:0000256" key="2">
    <source>
        <dbReference type="ARBA" id="ARBA00023015"/>
    </source>
</evidence>
<evidence type="ECO:0000256" key="7">
    <source>
        <dbReference type="ARBA" id="ARBA00083243"/>
    </source>
</evidence>
<dbReference type="AlphaFoldDB" id="A0AAF0H301"/>
<comment type="function">
    <text evidence="5">Transcriptional regulator of the ttuABCDE tartrate utilization operon.</text>
</comment>
<dbReference type="InterPro" id="IPR036388">
    <property type="entry name" value="WH-like_DNA-bd_sf"/>
</dbReference>
<dbReference type="Proteomes" id="UP000305410">
    <property type="component" value="Chromosome Linear"/>
</dbReference>
<dbReference type="Pfam" id="PF00126">
    <property type="entry name" value="HTH_1"/>
    <property type="match status" value="1"/>
</dbReference>
<dbReference type="GO" id="GO:0000976">
    <property type="term" value="F:transcription cis-regulatory region binding"/>
    <property type="evidence" value="ECO:0007669"/>
    <property type="project" value="TreeGrafter"/>
</dbReference>
<gene>
    <name evidence="9" type="ORF">CFBP5506_17375</name>
</gene>
<dbReference type="PANTHER" id="PTHR30126">
    <property type="entry name" value="HTH-TYPE TRANSCRIPTIONAL REGULATOR"/>
    <property type="match status" value="1"/>
</dbReference>
<dbReference type="SUPFAM" id="SSF53850">
    <property type="entry name" value="Periplasmic binding protein-like II"/>
    <property type="match status" value="1"/>
</dbReference>
<dbReference type="Gene3D" id="3.40.190.290">
    <property type="match status" value="1"/>
</dbReference>
<sequence length="296" mass="31836">MQFRHLKTFTAVANTLNFTHAAEHVHLSQSSVTEQIQALEADLGVKLFDRSRRRLTLTPAGECLLGYATELLNLADEAYSAVASASATVSGKLVIGGLETLCSTRLPELVAEFSSRYPAVEISLKTADSGGLRHGIVNGDLNVSFFLGDATAATGVWSEAVASEDLLIIAPPNHRLAGYEAIKPEDLVDEVFLVTPPGCIYRRIFDEAFAATLPGFPKRAGEFASIGLIRGLVEAGLGCALFPRSALSAQPSRIVAVPWAGTTPLTMVWRCQRVQTPATEAFLAIAREHFRGQTKR</sequence>
<evidence type="ECO:0000256" key="3">
    <source>
        <dbReference type="ARBA" id="ARBA00023125"/>
    </source>
</evidence>
<dbReference type="EMBL" id="CP122963">
    <property type="protein sequence ID" value="WGM61410.1"/>
    <property type="molecule type" value="Genomic_DNA"/>
</dbReference>
<evidence type="ECO:0000313" key="10">
    <source>
        <dbReference type="Proteomes" id="UP000305410"/>
    </source>
</evidence>
<keyword evidence="4" id="KW-0804">Transcription</keyword>
<accession>A0AAF0H301</accession>
<evidence type="ECO:0000259" key="8">
    <source>
        <dbReference type="PROSITE" id="PS50931"/>
    </source>
</evidence>
<reference evidence="9" key="1">
    <citation type="submission" date="2019-04" db="EMBL/GenBank/DDBJ databases">
        <authorList>
            <person name="Chiang H.-Y."/>
            <person name="Huang Y.-Y."/>
            <person name="Chou L."/>
            <person name="Lai E.-M."/>
            <person name="Kuo C.-H."/>
        </authorList>
    </citation>
    <scope>NUCLEOTIDE SEQUENCE</scope>
    <source>
        <strain evidence="9">CFBP5506</strain>
    </source>
</reference>
<dbReference type="SUPFAM" id="SSF46785">
    <property type="entry name" value="Winged helix' DNA-binding domain"/>
    <property type="match status" value="1"/>
</dbReference>
<evidence type="ECO:0000256" key="4">
    <source>
        <dbReference type="ARBA" id="ARBA00023163"/>
    </source>
</evidence>
<organism evidence="9 10">
    <name type="scientific">Agrobacterium tumefaciens</name>
    <dbReference type="NCBI Taxonomy" id="358"/>
    <lineage>
        <taxon>Bacteria</taxon>
        <taxon>Pseudomonadati</taxon>
        <taxon>Pseudomonadota</taxon>
        <taxon>Alphaproteobacteria</taxon>
        <taxon>Hyphomicrobiales</taxon>
        <taxon>Rhizobiaceae</taxon>
        <taxon>Rhizobium/Agrobacterium group</taxon>
        <taxon>Agrobacterium</taxon>
        <taxon>Agrobacterium tumefaciens complex</taxon>
    </lineage>
</organism>
<keyword evidence="3" id="KW-0238">DNA-binding</keyword>
<reference evidence="9" key="2">
    <citation type="submission" date="2023-04" db="EMBL/GenBank/DDBJ databases">
        <title>Complete genome sequence of Agrobacterium salinitolerans CFBP5506.</title>
        <authorList>
            <person name="Yen H.-C."/>
            <person name="Yan X.-H."/>
            <person name="Lai E.-M."/>
            <person name="Kuo C.-H."/>
        </authorList>
    </citation>
    <scope>NUCLEOTIDE SEQUENCE</scope>
    <source>
        <strain evidence="9">CFBP5506</strain>
    </source>
</reference>
<dbReference type="PRINTS" id="PR00039">
    <property type="entry name" value="HTHLYSR"/>
</dbReference>
<proteinExistence type="inferred from homology"/>
<dbReference type="GO" id="GO:0003700">
    <property type="term" value="F:DNA-binding transcription factor activity"/>
    <property type="evidence" value="ECO:0007669"/>
    <property type="project" value="InterPro"/>
</dbReference>
<evidence type="ECO:0000256" key="6">
    <source>
        <dbReference type="ARBA" id="ARBA00067332"/>
    </source>
</evidence>
<dbReference type="InterPro" id="IPR000847">
    <property type="entry name" value="LysR_HTH_N"/>
</dbReference>
<dbReference type="RefSeq" id="WP_080794682.1">
    <property type="nucleotide sequence ID" value="NZ_CP122963.1"/>
</dbReference>
<protein>
    <recommendedName>
        <fullName evidence="6">HTH-type transcriptional regulator TtuA</fullName>
    </recommendedName>
    <alternativeName>
        <fullName evidence="7">Tartrate utilization transcriptional regulator</fullName>
    </alternativeName>
</protein>
<evidence type="ECO:0000256" key="1">
    <source>
        <dbReference type="ARBA" id="ARBA00009437"/>
    </source>
</evidence>
<dbReference type="Pfam" id="PF03466">
    <property type="entry name" value="LysR_substrate"/>
    <property type="match status" value="1"/>
</dbReference>
<dbReference type="FunFam" id="1.10.10.10:FF:000001">
    <property type="entry name" value="LysR family transcriptional regulator"/>
    <property type="match status" value="1"/>
</dbReference>